<sequence>TIIFVDMKINNIIIIFICILMFSFFLIVAGRNLPSPSSPNVNFDAPPVQPTLSPPPPNVNFDAPPVQPTLPPPSPIVNRGDVFNDIHGRMITLICLAVFITVVLFGQTVVLFVQICMGLQS</sequence>
<keyword evidence="1" id="KW-0812">Transmembrane</keyword>
<keyword evidence="1" id="KW-1133">Transmembrane helix</keyword>
<comment type="caution">
    <text evidence="2">The sequence shown here is derived from an EMBL/GenBank/DDBJ whole genome shotgun (WGS) entry which is preliminary data.</text>
</comment>
<dbReference type="AlphaFoldDB" id="A0A392N8M9"/>
<feature type="non-terminal residue" evidence="2">
    <location>
        <position position="1"/>
    </location>
</feature>
<name>A0A392N8M9_9FABA</name>
<feature type="transmembrane region" description="Helical" evidence="1">
    <location>
        <begin position="90"/>
        <end position="113"/>
    </location>
</feature>
<evidence type="ECO:0000256" key="1">
    <source>
        <dbReference type="SAM" id="Phobius"/>
    </source>
</evidence>
<keyword evidence="3" id="KW-1185">Reference proteome</keyword>
<reference evidence="2 3" key="1">
    <citation type="journal article" date="2018" name="Front. Plant Sci.">
        <title>Red Clover (Trifolium pratense) and Zigzag Clover (T. medium) - A Picture of Genomic Similarities and Differences.</title>
        <authorList>
            <person name="Dluhosova J."/>
            <person name="Istvanek J."/>
            <person name="Nedelnik J."/>
            <person name="Repkova J."/>
        </authorList>
    </citation>
    <scope>NUCLEOTIDE SEQUENCE [LARGE SCALE GENOMIC DNA]</scope>
    <source>
        <strain evidence="3">cv. 10/8</strain>
        <tissue evidence="2">Leaf</tissue>
    </source>
</reference>
<accession>A0A392N8M9</accession>
<dbReference type="Proteomes" id="UP000265520">
    <property type="component" value="Unassembled WGS sequence"/>
</dbReference>
<feature type="transmembrane region" description="Helical" evidence="1">
    <location>
        <begin position="12"/>
        <end position="30"/>
    </location>
</feature>
<proteinExistence type="predicted"/>
<evidence type="ECO:0000313" key="3">
    <source>
        <dbReference type="Proteomes" id="UP000265520"/>
    </source>
</evidence>
<dbReference type="EMBL" id="LXQA010031644">
    <property type="protein sequence ID" value="MCH96150.1"/>
    <property type="molecule type" value="Genomic_DNA"/>
</dbReference>
<protein>
    <submittedName>
        <fullName evidence="2">Uncharacterized protein</fullName>
    </submittedName>
</protein>
<organism evidence="2 3">
    <name type="scientific">Trifolium medium</name>
    <dbReference type="NCBI Taxonomy" id="97028"/>
    <lineage>
        <taxon>Eukaryota</taxon>
        <taxon>Viridiplantae</taxon>
        <taxon>Streptophyta</taxon>
        <taxon>Embryophyta</taxon>
        <taxon>Tracheophyta</taxon>
        <taxon>Spermatophyta</taxon>
        <taxon>Magnoliopsida</taxon>
        <taxon>eudicotyledons</taxon>
        <taxon>Gunneridae</taxon>
        <taxon>Pentapetalae</taxon>
        <taxon>rosids</taxon>
        <taxon>fabids</taxon>
        <taxon>Fabales</taxon>
        <taxon>Fabaceae</taxon>
        <taxon>Papilionoideae</taxon>
        <taxon>50 kb inversion clade</taxon>
        <taxon>NPAAA clade</taxon>
        <taxon>Hologalegina</taxon>
        <taxon>IRL clade</taxon>
        <taxon>Trifolieae</taxon>
        <taxon>Trifolium</taxon>
    </lineage>
</organism>
<evidence type="ECO:0000313" key="2">
    <source>
        <dbReference type="EMBL" id="MCH96150.1"/>
    </source>
</evidence>
<keyword evidence="1" id="KW-0472">Membrane</keyword>